<gene>
    <name evidence="1" type="ORF">MILVUS5_LOCUS35770</name>
</gene>
<dbReference type="EMBL" id="CASHSV030000615">
    <property type="protein sequence ID" value="CAJ2672072.1"/>
    <property type="molecule type" value="Genomic_DNA"/>
</dbReference>
<dbReference type="Proteomes" id="UP001177021">
    <property type="component" value="Unassembled WGS sequence"/>
</dbReference>
<organism evidence="1 2">
    <name type="scientific">Trifolium pratense</name>
    <name type="common">Red clover</name>
    <dbReference type="NCBI Taxonomy" id="57577"/>
    <lineage>
        <taxon>Eukaryota</taxon>
        <taxon>Viridiplantae</taxon>
        <taxon>Streptophyta</taxon>
        <taxon>Embryophyta</taxon>
        <taxon>Tracheophyta</taxon>
        <taxon>Spermatophyta</taxon>
        <taxon>Magnoliopsida</taxon>
        <taxon>eudicotyledons</taxon>
        <taxon>Gunneridae</taxon>
        <taxon>Pentapetalae</taxon>
        <taxon>rosids</taxon>
        <taxon>fabids</taxon>
        <taxon>Fabales</taxon>
        <taxon>Fabaceae</taxon>
        <taxon>Papilionoideae</taxon>
        <taxon>50 kb inversion clade</taxon>
        <taxon>NPAAA clade</taxon>
        <taxon>Hologalegina</taxon>
        <taxon>IRL clade</taxon>
        <taxon>Trifolieae</taxon>
        <taxon>Trifolium</taxon>
    </lineage>
</organism>
<protein>
    <submittedName>
        <fullName evidence="1">Uncharacterized protein</fullName>
    </submittedName>
</protein>
<comment type="caution">
    <text evidence="1">The sequence shown here is derived from an EMBL/GenBank/DDBJ whole genome shotgun (WGS) entry which is preliminary data.</text>
</comment>
<evidence type="ECO:0000313" key="2">
    <source>
        <dbReference type="Proteomes" id="UP001177021"/>
    </source>
</evidence>
<reference evidence="1" key="1">
    <citation type="submission" date="2023-10" db="EMBL/GenBank/DDBJ databases">
        <authorList>
            <person name="Rodriguez Cubillos JULIANA M."/>
            <person name="De Vega J."/>
        </authorList>
    </citation>
    <scope>NUCLEOTIDE SEQUENCE</scope>
</reference>
<evidence type="ECO:0000313" key="1">
    <source>
        <dbReference type="EMBL" id="CAJ2672072.1"/>
    </source>
</evidence>
<accession>A0ACB0LUG2</accession>
<proteinExistence type="predicted"/>
<sequence length="322" mass="36259">MLATGGIQPKIDQSMVAGVSSNPIVPTRSFTRSYFKKLTSYDVESGILILPWYGFGEFAFAFTFSHIVLVDHIGCRYPCSLEFSVDDDGELACKGAVKLPRMFAEDFGEELCRVVTLVDARDNHLEVLVDKIDEDVYFTRGWASVKNFYNIKTGAWVVLIYSGFGHFGITIHDRLQFPVLAPTFEPPMRLVIDKLDVLPHFVDNLSEDLHDLSYAHDERFFDVSLEKTLTYFDVSTGYLMLPYDGFGEYAFHQGTTSIKVVDEYGNAWFCSLIFVSFPCKHYKIGGQWGRLVASRRLIAGSVITIGAQPDANSETLYVILDP</sequence>
<name>A0ACB0LUG2_TRIPR</name>
<keyword evidence="2" id="KW-1185">Reference proteome</keyword>